<evidence type="ECO:0000256" key="13">
    <source>
        <dbReference type="ARBA" id="ARBA00041414"/>
    </source>
</evidence>
<reference evidence="18" key="2">
    <citation type="submission" date="2025-08" db="UniProtKB">
        <authorList>
            <consortium name="Ensembl"/>
        </authorList>
    </citation>
    <scope>IDENTIFICATION</scope>
    <source>
        <strain evidence="18">breed Abyssinian</strain>
    </source>
</reference>
<keyword evidence="10" id="KW-0539">Nucleus</keyword>
<keyword evidence="9" id="KW-0206">Cytoskeleton</keyword>
<dbReference type="Proteomes" id="UP000823872">
    <property type="component" value="Chromosome F2"/>
</dbReference>
<evidence type="ECO:0000313" key="18">
    <source>
        <dbReference type="Ensembl" id="ENSFCTP00005007520.1"/>
    </source>
</evidence>
<dbReference type="SMART" id="SM00553">
    <property type="entry name" value="SEP"/>
    <property type="match status" value="1"/>
</dbReference>
<protein>
    <recommendedName>
        <fullName evidence="12">UBX domain-containing protein 2B</fullName>
    </recommendedName>
    <alternativeName>
        <fullName evidence="14">NSFL1 cofactor p37</fullName>
    </alternativeName>
    <alternativeName>
        <fullName evidence="13">p97 cofactor p37</fullName>
    </alternativeName>
</protein>
<dbReference type="PANTHER" id="PTHR23333:SF14">
    <property type="entry name" value="UBX DOMAIN-CONTAINING PROTEIN 2B"/>
    <property type="match status" value="1"/>
</dbReference>
<dbReference type="Gene3D" id="3.30.420.210">
    <property type="entry name" value="SEP domain"/>
    <property type="match status" value="1"/>
</dbReference>
<dbReference type="Pfam" id="PF00789">
    <property type="entry name" value="UBX"/>
    <property type="match status" value="1"/>
</dbReference>
<dbReference type="InterPro" id="IPR012989">
    <property type="entry name" value="SEP_domain"/>
</dbReference>
<evidence type="ECO:0000256" key="11">
    <source>
        <dbReference type="ARBA" id="ARBA00038241"/>
    </source>
</evidence>
<evidence type="ECO:0000256" key="5">
    <source>
        <dbReference type="ARBA" id="ARBA00004555"/>
    </source>
</evidence>
<evidence type="ECO:0000256" key="10">
    <source>
        <dbReference type="ARBA" id="ARBA00023242"/>
    </source>
</evidence>
<evidence type="ECO:0000256" key="3">
    <source>
        <dbReference type="ARBA" id="ARBA00004300"/>
    </source>
</evidence>
<evidence type="ECO:0000256" key="8">
    <source>
        <dbReference type="ARBA" id="ARBA00023034"/>
    </source>
</evidence>
<evidence type="ECO:0000256" key="14">
    <source>
        <dbReference type="ARBA" id="ARBA00042371"/>
    </source>
</evidence>
<feature type="region of interest" description="Disordered" evidence="15">
    <location>
        <begin position="150"/>
        <end position="170"/>
    </location>
</feature>
<evidence type="ECO:0000256" key="15">
    <source>
        <dbReference type="SAM" id="MobiDB-lite"/>
    </source>
</evidence>
<dbReference type="InterPro" id="IPR001012">
    <property type="entry name" value="UBX_dom"/>
</dbReference>
<evidence type="ECO:0000256" key="12">
    <source>
        <dbReference type="ARBA" id="ARBA00040562"/>
    </source>
</evidence>
<feature type="domain" description="UBX" evidence="16">
    <location>
        <begin position="361"/>
        <end position="386"/>
    </location>
</feature>
<dbReference type="Gene3D" id="3.10.20.90">
    <property type="entry name" value="Phosphatidylinositol 3-kinase Catalytic Subunit, Chain A, domain 1"/>
    <property type="match status" value="1"/>
</dbReference>
<feature type="region of interest" description="Disordered" evidence="15">
    <location>
        <begin position="47"/>
        <end position="133"/>
    </location>
</feature>
<evidence type="ECO:0000256" key="7">
    <source>
        <dbReference type="ARBA" id="ARBA00022824"/>
    </source>
</evidence>
<name>A0ABI7WD70_FELCA</name>
<evidence type="ECO:0000259" key="16">
    <source>
        <dbReference type="PROSITE" id="PS50033"/>
    </source>
</evidence>
<dbReference type="SUPFAM" id="SSF102848">
    <property type="entry name" value="NSFL1 (p97 ATPase) cofactor p47, SEP domain"/>
    <property type="match status" value="1"/>
</dbReference>
<dbReference type="Ensembl" id="ENSFCTT00005011864.1">
    <property type="protein sequence ID" value="ENSFCTP00005007520.1"/>
    <property type="gene ID" value="ENSFCTG00005004405.1"/>
</dbReference>
<evidence type="ECO:0000313" key="19">
    <source>
        <dbReference type="Proteomes" id="UP000823872"/>
    </source>
</evidence>
<dbReference type="PROSITE" id="PS51399">
    <property type="entry name" value="SEP"/>
    <property type="match status" value="1"/>
</dbReference>
<keyword evidence="8" id="KW-0333">Golgi apparatus</keyword>
<evidence type="ECO:0000256" key="6">
    <source>
        <dbReference type="ARBA" id="ARBA00022490"/>
    </source>
</evidence>
<feature type="domain" description="SEP" evidence="17">
    <location>
        <begin position="250"/>
        <end position="315"/>
    </location>
</feature>
<evidence type="ECO:0000256" key="1">
    <source>
        <dbReference type="ARBA" id="ARBA00004123"/>
    </source>
</evidence>
<sequence length="479" mass="53606">MRPEDVSIVELTEPTRLRRPVGRPTPPPGAWRTQRAAYVDTSLRKKVSEPTCFKEKRIKAREGRRRKRATRAPRSGEVGARRHRPSRGCRATGPEVAERASAQAPVSRCKMAEGGGADPGEQERSSGPRPPSARDLQLALAELYEDEVKCKSSKSDRPNAAVFKSPRTPPQRFYSSEREYSGLHIVQPSTGKIVSELFKEAREHGAVPLNEATRASGDNKSKSFTGGGYRLGNSFCKRSEYIYGENQLQDVQILLKLWSNGFSLDDGELRPYHDPPNAQFLESVKKGEIPLELQRLVHGGHVNLDMEDRRDQEYIKPRLRFKAFSGEGQKLGSLTPEIVSTPSSPEEEDKSILNAVVLIDDSVPTTKIQIRLADGSRLIQRFNSTHRYLFQRRPVSRCLGKHYAYSLPRDVNAPIGDLGSTCLGCSDPWQRSSPWQGWQKLHGWKCYLTSAEKLVLCVTMQSDIIPESSQSKGSHAPLH</sequence>
<comment type="subcellular location">
    <subcellularLocation>
        <location evidence="3">Cytoplasm</location>
        <location evidence="3">Cytoskeleton</location>
        <location evidence="3">Microtubule organizing center</location>
        <location evidence="3">Centrosome</location>
    </subcellularLocation>
    <subcellularLocation>
        <location evidence="4">Cytoplasm</location>
        <location evidence="4">Cytosol</location>
    </subcellularLocation>
    <subcellularLocation>
        <location evidence="2">Endoplasmic reticulum</location>
    </subcellularLocation>
    <subcellularLocation>
        <location evidence="5">Golgi apparatus</location>
    </subcellularLocation>
    <subcellularLocation>
        <location evidence="1">Nucleus</location>
    </subcellularLocation>
</comment>
<evidence type="ECO:0000256" key="9">
    <source>
        <dbReference type="ARBA" id="ARBA00023212"/>
    </source>
</evidence>
<evidence type="ECO:0000259" key="17">
    <source>
        <dbReference type="PROSITE" id="PS51399"/>
    </source>
</evidence>
<feature type="region of interest" description="Disordered" evidence="15">
    <location>
        <begin position="1"/>
        <end position="35"/>
    </location>
</feature>
<dbReference type="GeneTree" id="ENSGT00520000055567"/>
<dbReference type="PROSITE" id="PS50033">
    <property type="entry name" value="UBX"/>
    <property type="match status" value="1"/>
</dbReference>
<proteinExistence type="inferred from homology"/>
<keyword evidence="19" id="KW-1185">Reference proteome</keyword>
<dbReference type="Pfam" id="PF08059">
    <property type="entry name" value="SEP"/>
    <property type="match status" value="1"/>
</dbReference>
<dbReference type="SUPFAM" id="SSF54236">
    <property type="entry name" value="Ubiquitin-like"/>
    <property type="match status" value="1"/>
</dbReference>
<dbReference type="InterPro" id="IPR036241">
    <property type="entry name" value="NSFL1C_SEP_dom_sf"/>
</dbReference>
<reference evidence="18" key="3">
    <citation type="submission" date="2025-09" db="UniProtKB">
        <authorList>
            <consortium name="Ensembl"/>
        </authorList>
    </citation>
    <scope>IDENTIFICATION</scope>
    <source>
        <strain evidence="18">breed Abyssinian</strain>
    </source>
</reference>
<keyword evidence="7" id="KW-0256">Endoplasmic reticulum</keyword>
<reference evidence="18 19" key="1">
    <citation type="submission" date="2021-02" db="EMBL/GenBank/DDBJ databases">
        <title>Safari Cat Assemblies.</title>
        <authorList>
            <person name="Bredemeyer K.R."/>
            <person name="Murphy W.J."/>
        </authorList>
    </citation>
    <scope>NUCLEOTIDE SEQUENCE [LARGE SCALE GENOMIC DNA]</scope>
</reference>
<evidence type="ECO:0000256" key="4">
    <source>
        <dbReference type="ARBA" id="ARBA00004514"/>
    </source>
</evidence>
<evidence type="ECO:0000256" key="2">
    <source>
        <dbReference type="ARBA" id="ARBA00004240"/>
    </source>
</evidence>
<comment type="similarity">
    <text evidence="11">Belongs to the NSFL1C family.</text>
</comment>
<dbReference type="InterPro" id="IPR029071">
    <property type="entry name" value="Ubiquitin-like_domsf"/>
</dbReference>
<dbReference type="PANTHER" id="PTHR23333">
    <property type="entry name" value="UBX DOMAIN CONTAINING PROTEIN"/>
    <property type="match status" value="1"/>
</dbReference>
<organism evidence="18 19">
    <name type="scientific">Felis catus</name>
    <name type="common">Cat</name>
    <name type="synonym">Felis silvestris catus</name>
    <dbReference type="NCBI Taxonomy" id="9685"/>
    <lineage>
        <taxon>Eukaryota</taxon>
        <taxon>Metazoa</taxon>
        <taxon>Chordata</taxon>
        <taxon>Craniata</taxon>
        <taxon>Vertebrata</taxon>
        <taxon>Euteleostomi</taxon>
        <taxon>Mammalia</taxon>
        <taxon>Eutheria</taxon>
        <taxon>Laurasiatheria</taxon>
        <taxon>Carnivora</taxon>
        <taxon>Feliformia</taxon>
        <taxon>Felidae</taxon>
        <taxon>Felinae</taxon>
        <taxon>Felis</taxon>
    </lineage>
</organism>
<keyword evidence="6" id="KW-0963">Cytoplasm</keyword>
<feature type="compositionally biased region" description="Basic residues" evidence="15">
    <location>
        <begin position="56"/>
        <end position="71"/>
    </location>
</feature>
<accession>A0ABI7WD70</accession>